<dbReference type="InterPro" id="IPR036598">
    <property type="entry name" value="GOLD_dom_sf"/>
</dbReference>
<proteinExistence type="inferred from homology"/>
<evidence type="ECO:0000256" key="1">
    <source>
        <dbReference type="ARBA" id="ARBA00004479"/>
    </source>
</evidence>
<comment type="caution">
    <text evidence="13">The sequence shown here is derived from an EMBL/GenBank/DDBJ whole genome shotgun (WGS) entry which is preliminary data.</text>
</comment>
<evidence type="ECO:0000256" key="8">
    <source>
        <dbReference type="ARBA" id="ARBA00037847"/>
    </source>
</evidence>
<accession>A0A8S4F2G0</accession>
<comment type="subcellular location">
    <subcellularLocation>
        <location evidence="8">Endomembrane system</location>
        <topology evidence="8">Single-pass membrane protein</topology>
    </subcellularLocation>
    <subcellularLocation>
        <location evidence="1 9">Membrane</location>
        <topology evidence="1 9">Single-pass type I membrane protein</topology>
    </subcellularLocation>
</comment>
<evidence type="ECO:0000256" key="7">
    <source>
        <dbReference type="ARBA" id="ARBA00023136"/>
    </source>
</evidence>
<keyword evidence="3" id="KW-0217">Developmental protein</keyword>
<evidence type="ECO:0000256" key="3">
    <source>
        <dbReference type="ARBA" id="ARBA00022473"/>
    </source>
</evidence>
<dbReference type="InterPro" id="IPR015720">
    <property type="entry name" value="Emp24-like"/>
</dbReference>
<dbReference type="PANTHER" id="PTHR22811">
    <property type="entry name" value="TRANSMEMBRANE EMP24 DOMAIN-CONTAINING PROTEIN"/>
    <property type="match status" value="1"/>
</dbReference>
<evidence type="ECO:0000313" key="13">
    <source>
        <dbReference type="EMBL" id="CAG9120972.1"/>
    </source>
</evidence>
<keyword evidence="4 9" id="KW-0812">Transmembrane</keyword>
<dbReference type="GO" id="GO:0012505">
    <property type="term" value="C:endomembrane system"/>
    <property type="evidence" value="ECO:0007669"/>
    <property type="project" value="UniProtKB-SubCell"/>
</dbReference>
<organism evidence="13 14">
    <name type="scientific">Plutella xylostella</name>
    <name type="common">Diamondback moth</name>
    <name type="synonym">Plutella maculipennis</name>
    <dbReference type="NCBI Taxonomy" id="51655"/>
    <lineage>
        <taxon>Eukaryota</taxon>
        <taxon>Metazoa</taxon>
        <taxon>Ecdysozoa</taxon>
        <taxon>Arthropoda</taxon>
        <taxon>Hexapoda</taxon>
        <taxon>Insecta</taxon>
        <taxon>Pterygota</taxon>
        <taxon>Neoptera</taxon>
        <taxon>Endopterygota</taxon>
        <taxon>Lepidoptera</taxon>
        <taxon>Glossata</taxon>
        <taxon>Ditrysia</taxon>
        <taxon>Yponomeutoidea</taxon>
        <taxon>Plutellidae</taxon>
        <taxon>Plutella</taxon>
    </lineage>
</organism>
<keyword evidence="6 10" id="KW-1133">Transmembrane helix</keyword>
<evidence type="ECO:0000256" key="2">
    <source>
        <dbReference type="ARBA" id="ARBA00007104"/>
    </source>
</evidence>
<evidence type="ECO:0000256" key="6">
    <source>
        <dbReference type="ARBA" id="ARBA00022989"/>
    </source>
</evidence>
<dbReference type="Proteomes" id="UP000653454">
    <property type="component" value="Unassembled WGS sequence"/>
</dbReference>
<name>A0A8S4F2G0_PLUXY</name>
<dbReference type="GO" id="GO:0016020">
    <property type="term" value="C:membrane"/>
    <property type="evidence" value="ECO:0007669"/>
    <property type="project" value="UniProtKB-SubCell"/>
</dbReference>
<evidence type="ECO:0000256" key="9">
    <source>
        <dbReference type="RuleBase" id="RU003827"/>
    </source>
</evidence>
<dbReference type="EMBL" id="CAJHNJ030000024">
    <property type="protein sequence ID" value="CAG9120972.1"/>
    <property type="molecule type" value="Genomic_DNA"/>
</dbReference>
<protein>
    <submittedName>
        <fullName evidence="13">(diamondback moth) hypothetical protein</fullName>
    </submittedName>
</protein>
<sequence>MLSKVLLVTLLASLINGIFSKSVELTFELADNAVECFHEDIEKNTSCSLEYQVITGGQYDVDAKIEGPNKMILYNRQKQQYDSHQFTAPVSGVYTICFSNEFSTFSHKLVYMELNVGPEQQLPGIGDHATVLTQLESSAEEIHKAMNKIIDQQTHHRLREAQSRKRAEDLNERVFWWSTGETMAIFCVALAQVMILKNFFSDRPAHLLADRADQITATADRDKPIVPSSDMNMPSVASTTIGNMQYPSTLATLSRVNTPSLRLIRDNRQYIKNTDITDKPYTYPK</sequence>
<dbReference type="SMART" id="SM01190">
    <property type="entry name" value="EMP24_GP25L"/>
    <property type="match status" value="1"/>
</dbReference>
<evidence type="ECO:0000259" key="12">
    <source>
        <dbReference type="PROSITE" id="PS50866"/>
    </source>
</evidence>
<evidence type="ECO:0000256" key="10">
    <source>
        <dbReference type="SAM" id="Phobius"/>
    </source>
</evidence>
<keyword evidence="14" id="KW-1185">Reference proteome</keyword>
<feature type="signal peptide" evidence="11">
    <location>
        <begin position="1"/>
        <end position="20"/>
    </location>
</feature>
<evidence type="ECO:0000256" key="5">
    <source>
        <dbReference type="ARBA" id="ARBA00022729"/>
    </source>
</evidence>
<keyword evidence="7 10" id="KW-0472">Membrane</keyword>
<comment type="similarity">
    <text evidence="2 9">Belongs to the EMP24/GP25L family.</text>
</comment>
<dbReference type="SUPFAM" id="SSF101576">
    <property type="entry name" value="Supernatant protein factor (SPF), C-terminal domain"/>
    <property type="match status" value="1"/>
</dbReference>
<evidence type="ECO:0000313" key="14">
    <source>
        <dbReference type="Proteomes" id="UP000653454"/>
    </source>
</evidence>
<dbReference type="PROSITE" id="PS50866">
    <property type="entry name" value="GOLD"/>
    <property type="match status" value="1"/>
</dbReference>
<reference evidence="13" key="1">
    <citation type="submission" date="2020-11" db="EMBL/GenBank/DDBJ databases">
        <authorList>
            <person name="Whiteford S."/>
        </authorList>
    </citation>
    <scope>NUCLEOTIDE SEQUENCE</scope>
</reference>
<feature type="transmembrane region" description="Helical" evidence="10">
    <location>
        <begin position="174"/>
        <end position="196"/>
    </location>
</feature>
<dbReference type="Pfam" id="PF01105">
    <property type="entry name" value="EMP24_GP25L"/>
    <property type="match status" value="1"/>
</dbReference>
<dbReference type="AlphaFoldDB" id="A0A8S4F2G0"/>
<keyword evidence="5 11" id="KW-0732">Signal</keyword>
<feature type="domain" description="GOLD" evidence="12">
    <location>
        <begin position="34"/>
        <end position="116"/>
    </location>
</feature>
<feature type="chain" id="PRO_5035851440" evidence="11">
    <location>
        <begin position="21"/>
        <end position="285"/>
    </location>
</feature>
<evidence type="ECO:0000256" key="4">
    <source>
        <dbReference type="ARBA" id="ARBA00022692"/>
    </source>
</evidence>
<gene>
    <name evidence="13" type="ORF">PLXY2_LOCUS7315</name>
</gene>
<evidence type="ECO:0000256" key="11">
    <source>
        <dbReference type="SAM" id="SignalP"/>
    </source>
</evidence>
<dbReference type="InterPro" id="IPR009038">
    <property type="entry name" value="GOLD_dom"/>
</dbReference>